<evidence type="ECO:0000256" key="2">
    <source>
        <dbReference type="ARBA" id="ARBA00022679"/>
    </source>
</evidence>
<comment type="function">
    <text evidence="5">Bifunctional serine/threonine kinase and phosphorylase involved in the regulation of the pyruvate, phosphate dikinase (PPDK) by catalyzing its phosphorylation/dephosphorylation.</text>
</comment>
<dbReference type="GO" id="GO:0043531">
    <property type="term" value="F:ADP binding"/>
    <property type="evidence" value="ECO:0007669"/>
    <property type="project" value="UniProtKB-UniRule"/>
</dbReference>
<dbReference type="Pfam" id="PF03618">
    <property type="entry name" value="Kinase-PPPase"/>
    <property type="match status" value="1"/>
</dbReference>
<dbReference type="PANTHER" id="PTHR31756:SF3">
    <property type="entry name" value="PYRUVATE, PHOSPHATE DIKINASE REGULATORY PROTEIN 1, CHLOROPLASTIC"/>
    <property type="match status" value="1"/>
</dbReference>
<evidence type="ECO:0000256" key="1">
    <source>
        <dbReference type="ARBA" id="ARBA00022527"/>
    </source>
</evidence>
<proteinExistence type="inferred from homology"/>
<comment type="catalytic activity">
    <reaction evidence="5">
        <text>N(tele)-phospho-L-histidyl/L-threonyl-[pyruvate, phosphate dikinase] + ADP = N(tele)-phospho-L-histidyl/O-phospho-L-threonyl-[pyruvate, phosphate dikinase] + AMP + H(+)</text>
        <dbReference type="Rhea" id="RHEA:43692"/>
        <dbReference type="Rhea" id="RHEA-COMP:10650"/>
        <dbReference type="Rhea" id="RHEA-COMP:10651"/>
        <dbReference type="ChEBI" id="CHEBI:15378"/>
        <dbReference type="ChEBI" id="CHEBI:30013"/>
        <dbReference type="ChEBI" id="CHEBI:61977"/>
        <dbReference type="ChEBI" id="CHEBI:83586"/>
        <dbReference type="ChEBI" id="CHEBI:456215"/>
        <dbReference type="ChEBI" id="CHEBI:456216"/>
        <dbReference type="EC" id="2.7.11.32"/>
    </reaction>
</comment>
<evidence type="ECO:0000256" key="4">
    <source>
        <dbReference type="ARBA" id="ARBA00022777"/>
    </source>
</evidence>
<comment type="catalytic activity">
    <reaction evidence="5">
        <text>N(tele)-phospho-L-histidyl/O-phospho-L-threonyl-[pyruvate, phosphate dikinase] + phosphate + H(+) = N(tele)-phospho-L-histidyl/L-threonyl-[pyruvate, phosphate dikinase] + diphosphate</text>
        <dbReference type="Rhea" id="RHEA:43696"/>
        <dbReference type="Rhea" id="RHEA-COMP:10650"/>
        <dbReference type="Rhea" id="RHEA-COMP:10651"/>
        <dbReference type="ChEBI" id="CHEBI:15378"/>
        <dbReference type="ChEBI" id="CHEBI:30013"/>
        <dbReference type="ChEBI" id="CHEBI:33019"/>
        <dbReference type="ChEBI" id="CHEBI:43474"/>
        <dbReference type="ChEBI" id="CHEBI:61977"/>
        <dbReference type="ChEBI" id="CHEBI:83586"/>
        <dbReference type="EC" id="2.7.4.27"/>
    </reaction>
</comment>
<dbReference type="EC" id="2.7.4.27" evidence="5"/>
<dbReference type="InterPro" id="IPR026565">
    <property type="entry name" value="PPDK_reg"/>
</dbReference>
<sequence>MHNCTPDERAARVPTIHVVSDSIGETAQVVARAAAAQFGVTNPRLEVFSKVKSYQEVHDYLTEHVRYHRQELGDDRILVFYTLVDAEIRRELAAFVGRHPNILAVDVMTSAVDAIAEMSGMEPVGAPGALRVVDHNYFRRIAAIEFTIAHDDGQNPEDLTKADIVLLGVSRSSKTPLSIYLSQQGYKVANVPLDPSTEPPSQIFDVDRTRLFGLMISPDVLIGIRQKRIKKAAGKMQLITKDYADPEYVYRDLDASRALMRRLGCIVIHTEGRAVEETAQEILRYYERSHPPGEGTLA</sequence>
<dbReference type="GO" id="GO:0016776">
    <property type="term" value="F:phosphotransferase activity, phosphate group as acceptor"/>
    <property type="evidence" value="ECO:0007669"/>
    <property type="project" value="UniProtKB-UniRule"/>
</dbReference>
<protein>
    <recommendedName>
        <fullName evidence="5">Putative pyruvate, phosphate dikinase regulatory protein</fullName>
        <shortName evidence="5">PPDK regulatory protein</shortName>
        <ecNumber evidence="5">2.7.11.32</ecNumber>
        <ecNumber evidence="5">2.7.4.27</ecNumber>
    </recommendedName>
</protein>
<dbReference type="PANTHER" id="PTHR31756">
    <property type="entry name" value="PYRUVATE, PHOSPHATE DIKINASE REGULATORY PROTEIN 1, CHLOROPLASTIC"/>
    <property type="match status" value="1"/>
</dbReference>
<keyword evidence="3 5" id="KW-0547">Nucleotide-binding</keyword>
<comment type="caution">
    <text evidence="6">The sequence shown here is derived from an EMBL/GenBank/DDBJ whole genome shotgun (WGS) entry which is preliminary data.</text>
</comment>
<keyword evidence="1 5" id="KW-0723">Serine/threonine-protein kinase</keyword>
<dbReference type="Proteomes" id="UP000479639">
    <property type="component" value="Unassembled WGS sequence"/>
</dbReference>
<dbReference type="GO" id="GO:0004674">
    <property type="term" value="F:protein serine/threonine kinase activity"/>
    <property type="evidence" value="ECO:0007669"/>
    <property type="project" value="UniProtKB-UniRule"/>
</dbReference>
<evidence type="ECO:0000256" key="3">
    <source>
        <dbReference type="ARBA" id="ARBA00022741"/>
    </source>
</evidence>
<keyword evidence="2 5" id="KW-0808">Transferase</keyword>
<organism evidence="6 7">
    <name type="scientific">Adlercreutzia muris</name>
    <dbReference type="NCBI Taxonomy" id="1796610"/>
    <lineage>
        <taxon>Bacteria</taxon>
        <taxon>Bacillati</taxon>
        <taxon>Actinomycetota</taxon>
        <taxon>Coriobacteriia</taxon>
        <taxon>Eggerthellales</taxon>
        <taxon>Eggerthellaceae</taxon>
        <taxon>Adlercreutzia</taxon>
    </lineage>
</organism>
<evidence type="ECO:0000256" key="5">
    <source>
        <dbReference type="HAMAP-Rule" id="MF_00921"/>
    </source>
</evidence>
<accession>A0A7C8FVB8</accession>
<dbReference type="GO" id="GO:0005524">
    <property type="term" value="F:ATP binding"/>
    <property type="evidence" value="ECO:0007669"/>
    <property type="project" value="InterPro"/>
</dbReference>
<dbReference type="EMBL" id="WAJS01000054">
    <property type="protein sequence ID" value="KAB1638704.1"/>
    <property type="molecule type" value="Genomic_DNA"/>
</dbReference>
<evidence type="ECO:0000313" key="7">
    <source>
        <dbReference type="Proteomes" id="UP000479639"/>
    </source>
</evidence>
<gene>
    <name evidence="6" type="ORF">F8D48_10950</name>
</gene>
<dbReference type="HAMAP" id="MF_00921">
    <property type="entry name" value="PDRP"/>
    <property type="match status" value="1"/>
</dbReference>
<dbReference type="RefSeq" id="WP_151432025.1">
    <property type="nucleotide sequence ID" value="NZ_CAKODJ010000002.1"/>
</dbReference>
<dbReference type="AlphaFoldDB" id="A0A7C8FVB8"/>
<reference evidence="6 7" key="1">
    <citation type="submission" date="2019-09" db="EMBL/GenBank/DDBJ databases">
        <title>Whole genome shotgun sequencing (WGS) of Ellagibacter isourolithinifaciens DSM 104140(T) and Adlercreutzia muris DSM 29508(T).</title>
        <authorList>
            <person name="Stoll D.A."/>
            <person name="Danylec N."/>
            <person name="Huch M."/>
        </authorList>
    </citation>
    <scope>NUCLEOTIDE SEQUENCE [LARGE SCALE GENOMIC DNA]</scope>
    <source>
        <strain evidence="6 7">DSM 29508</strain>
    </source>
</reference>
<dbReference type="NCBIfam" id="NF003742">
    <property type="entry name" value="PRK05339.1"/>
    <property type="match status" value="1"/>
</dbReference>
<comment type="similarity">
    <text evidence="5">Belongs to the pyruvate, phosphate/water dikinase regulatory protein family. PDRP subfamily.</text>
</comment>
<name>A0A7C8FVB8_9ACTN</name>
<feature type="binding site" evidence="5">
    <location>
        <begin position="168"/>
        <end position="175"/>
    </location>
    <ligand>
        <name>ADP</name>
        <dbReference type="ChEBI" id="CHEBI:456216"/>
    </ligand>
</feature>
<evidence type="ECO:0000313" key="6">
    <source>
        <dbReference type="EMBL" id="KAB1638704.1"/>
    </source>
</evidence>
<keyword evidence="4 5" id="KW-0418">Kinase</keyword>
<dbReference type="EC" id="2.7.11.32" evidence="5"/>
<dbReference type="InterPro" id="IPR005177">
    <property type="entry name" value="Kinase-pyrophosphorylase"/>
</dbReference>
<keyword evidence="7" id="KW-1185">Reference proteome</keyword>